<proteinExistence type="predicted"/>
<name>A0AAV4VI38_CAEEX</name>
<dbReference type="Proteomes" id="UP001054945">
    <property type="component" value="Unassembled WGS sequence"/>
</dbReference>
<organism evidence="1 2">
    <name type="scientific">Caerostris extrusa</name>
    <name type="common">Bark spider</name>
    <name type="synonym">Caerostris bankana</name>
    <dbReference type="NCBI Taxonomy" id="172846"/>
    <lineage>
        <taxon>Eukaryota</taxon>
        <taxon>Metazoa</taxon>
        <taxon>Ecdysozoa</taxon>
        <taxon>Arthropoda</taxon>
        <taxon>Chelicerata</taxon>
        <taxon>Arachnida</taxon>
        <taxon>Araneae</taxon>
        <taxon>Araneomorphae</taxon>
        <taxon>Entelegynae</taxon>
        <taxon>Araneoidea</taxon>
        <taxon>Araneidae</taxon>
        <taxon>Caerostris</taxon>
    </lineage>
</organism>
<sequence length="99" mass="11200">MCHIALYQKPKTSLPFFSIKTTSGTRKIVMKSLPSEIKARYLLRNANEVDHQAPRTNPHLHKLIPAAVYSSDLIYPVLRGAVILISNKCLMERHGLFCP</sequence>
<evidence type="ECO:0000313" key="2">
    <source>
        <dbReference type="Proteomes" id="UP001054945"/>
    </source>
</evidence>
<reference evidence="1 2" key="1">
    <citation type="submission" date="2021-06" db="EMBL/GenBank/DDBJ databases">
        <title>Caerostris extrusa draft genome.</title>
        <authorList>
            <person name="Kono N."/>
            <person name="Arakawa K."/>
        </authorList>
    </citation>
    <scope>NUCLEOTIDE SEQUENCE [LARGE SCALE GENOMIC DNA]</scope>
</reference>
<accession>A0AAV4VI38</accession>
<protein>
    <submittedName>
        <fullName evidence="1">Uncharacterized protein</fullName>
    </submittedName>
</protein>
<dbReference type="AlphaFoldDB" id="A0AAV4VI38"/>
<keyword evidence="2" id="KW-1185">Reference proteome</keyword>
<dbReference type="EMBL" id="BPLR01014559">
    <property type="protein sequence ID" value="GIY69635.1"/>
    <property type="molecule type" value="Genomic_DNA"/>
</dbReference>
<gene>
    <name evidence="1" type="ORF">CEXT_722311</name>
</gene>
<comment type="caution">
    <text evidence="1">The sequence shown here is derived from an EMBL/GenBank/DDBJ whole genome shotgun (WGS) entry which is preliminary data.</text>
</comment>
<evidence type="ECO:0000313" key="1">
    <source>
        <dbReference type="EMBL" id="GIY69635.1"/>
    </source>
</evidence>